<dbReference type="EMBL" id="LXQA011394151">
    <property type="protein sequence ID" value="MCI95689.1"/>
    <property type="molecule type" value="Genomic_DNA"/>
</dbReference>
<proteinExistence type="predicted"/>
<comment type="caution">
    <text evidence="1">The sequence shown here is derived from an EMBL/GenBank/DDBJ whole genome shotgun (WGS) entry which is preliminary data.</text>
</comment>
<organism evidence="1 2">
    <name type="scientific">Trifolium medium</name>
    <dbReference type="NCBI Taxonomy" id="97028"/>
    <lineage>
        <taxon>Eukaryota</taxon>
        <taxon>Viridiplantae</taxon>
        <taxon>Streptophyta</taxon>
        <taxon>Embryophyta</taxon>
        <taxon>Tracheophyta</taxon>
        <taxon>Spermatophyta</taxon>
        <taxon>Magnoliopsida</taxon>
        <taxon>eudicotyledons</taxon>
        <taxon>Gunneridae</taxon>
        <taxon>Pentapetalae</taxon>
        <taxon>rosids</taxon>
        <taxon>fabids</taxon>
        <taxon>Fabales</taxon>
        <taxon>Fabaceae</taxon>
        <taxon>Papilionoideae</taxon>
        <taxon>50 kb inversion clade</taxon>
        <taxon>NPAAA clade</taxon>
        <taxon>Hologalegina</taxon>
        <taxon>IRL clade</taxon>
        <taxon>Trifolieae</taxon>
        <taxon>Trifolium</taxon>
    </lineage>
</organism>
<evidence type="ECO:0000313" key="1">
    <source>
        <dbReference type="EMBL" id="MCI95689.1"/>
    </source>
</evidence>
<name>A0A392W7F1_9FABA</name>
<dbReference type="AlphaFoldDB" id="A0A392W7F1"/>
<accession>A0A392W7F1</accession>
<evidence type="ECO:0000313" key="2">
    <source>
        <dbReference type="Proteomes" id="UP000265520"/>
    </source>
</evidence>
<dbReference type="Proteomes" id="UP000265520">
    <property type="component" value="Unassembled WGS sequence"/>
</dbReference>
<protein>
    <submittedName>
        <fullName evidence="1">Uncharacterized protein</fullName>
    </submittedName>
</protein>
<keyword evidence="2" id="KW-1185">Reference proteome</keyword>
<feature type="non-terminal residue" evidence="1">
    <location>
        <position position="16"/>
    </location>
</feature>
<sequence length="16" mass="1533">MGSTPAASARISLVGD</sequence>
<reference evidence="1 2" key="1">
    <citation type="journal article" date="2018" name="Front. Plant Sci.">
        <title>Red Clover (Trifolium pratense) and Zigzag Clover (T. medium) - A Picture of Genomic Similarities and Differences.</title>
        <authorList>
            <person name="Dluhosova J."/>
            <person name="Istvanek J."/>
            <person name="Nedelnik J."/>
            <person name="Repkova J."/>
        </authorList>
    </citation>
    <scope>NUCLEOTIDE SEQUENCE [LARGE SCALE GENOMIC DNA]</scope>
    <source>
        <strain evidence="2">cv. 10/8</strain>
        <tissue evidence="1">Leaf</tissue>
    </source>
</reference>